<gene>
    <name evidence="1" type="ORF">K491DRAFT_333051</name>
</gene>
<sequence>MRGAVVPSSAPSGLLNRQDHTCAGVSSDFRAHQHCEVTTATQSLSRPILLSNVDGLCGRKVVLLAKFCSSLEWNNDLNTAGVLQCLGPGATPLGPPNRRAAAGSHSLRLTPLVGEAARDESSEPLPGRNGAAVAVFVGRRGCSRRAATCAR</sequence>
<name>A0A6A6TTC2_9PLEO</name>
<evidence type="ECO:0000313" key="1">
    <source>
        <dbReference type="EMBL" id="KAF2661874.1"/>
    </source>
</evidence>
<reference evidence="1" key="1">
    <citation type="journal article" date="2020" name="Stud. Mycol.">
        <title>101 Dothideomycetes genomes: a test case for predicting lifestyles and emergence of pathogens.</title>
        <authorList>
            <person name="Haridas S."/>
            <person name="Albert R."/>
            <person name="Binder M."/>
            <person name="Bloem J."/>
            <person name="Labutti K."/>
            <person name="Salamov A."/>
            <person name="Andreopoulos B."/>
            <person name="Baker S."/>
            <person name="Barry K."/>
            <person name="Bills G."/>
            <person name="Bluhm B."/>
            <person name="Cannon C."/>
            <person name="Castanera R."/>
            <person name="Culley D."/>
            <person name="Daum C."/>
            <person name="Ezra D."/>
            <person name="Gonzalez J."/>
            <person name="Henrissat B."/>
            <person name="Kuo A."/>
            <person name="Liang C."/>
            <person name="Lipzen A."/>
            <person name="Lutzoni F."/>
            <person name="Magnuson J."/>
            <person name="Mondo S."/>
            <person name="Nolan M."/>
            <person name="Ohm R."/>
            <person name="Pangilinan J."/>
            <person name="Park H.-J."/>
            <person name="Ramirez L."/>
            <person name="Alfaro M."/>
            <person name="Sun H."/>
            <person name="Tritt A."/>
            <person name="Yoshinaga Y."/>
            <person name="Zwiers L.-H."/>
            <person name="Turgeon B."/>
            <person name="Goodwin S."/>
            <person name="Spatafora J."/>
            <person name="Crous P."/>
            <person name="Grigoriev I."/>
        </authorList>
    </citation>
    <scope>NUCLEOTIDE SEQUENCE</scope>
    <source>
        <strain evidence="1">CBS 122681</strain>
    </source>
</reference>
<evidence type="ECO:0000313" key="2">
    <source>
        <dbReference type="Proteomes" id="UP000799324"/>
    </source>
</evidence>
<organism evidence="1 2">
    <name type="scientific">Lophiostoma macrostomum CBS 122681</name>
    <dbReference type="NCBI Taxonomy" id="1314788"/>
    <lineage>
        <taxon>Eukaryota</taxon>
        <taxon>Fungi</taxon>
        <taxon>Dikarya</taxon>
        <taxon>Ascomycota</taxon>
        <taxon>Pezizomycotina</taxon>
        <taxon>Dothideomycetes</taxon>
        <taxon>Pleosporomycetidae</taxon>
        <taxon>Pleosporales</taxon>
        <taxon>Lophiostomataceae</taxon>
        <taxon>Lophiostoma</taxon>
    </lineage>
</organism>
<dbReference type="EMBL" id="MU004291">
    <property type="protein sequence ID" value="KAF2661874.1"/>
    <property type="molecule type" value="Genomic_DNA"/>
</dbReference>
<dbReference type="Proteomes" id="UP000799324">
    <property type="component" value="Unassembled WGS sequence"/>
</dbReference>
<accession>A0A6A6TTC2</accession>
<proteinExistence type="predicted"/>
<protein>
    <submittedName>
        <fullName evidence="1">Uncharacterized protein</fullName>
    </submittedName>
</protein>
<dbReference type="AlphaFoldDB" id="A0A6A6TTC2"/>
<keyword evidence="2" id="KW-1185">Reference proteome</keyword>